<dbReference type="Pfam" id="PF12833">
    <property type="entry name" value="HTH_18"/>
    <property type="match status" value="1"/>
</dbReference>
<sequence>MKDIQKLADVLNAAVILLNSNTHEVSYLDNQPTDTNNRTISLILANIQLLSNHQYQSLNSPWGHILTCQITNNLIICFSFDYSEPTNELIAMHSLSNLKSIAQIVYKLYNVKDAPDTDVVITKFSDKQLVKIENNQPFDATLFFNAETDIIKAIIYSHNEQLTSALEKLSYIKIIGERFANNNFIRGEKNTLISYIAVLNRAIIQWGYPVESAFRLHNDLVQEVELSSQFSDFFQVIREVTWRYFNVIKNYRVTNFLPLHERIHQYIKEHITESMTLDDIATRLNASKKLLNPAFKNEYGITITQFIRQVKIDAAKELLIASDLTLLDISNLLSFSTTTYFVKTFKEITGLTPKYFRQHFFDQHPHL</sequence>
<dbReference type="SUPFAM" id="SSF46689">
    <property type="entry name" value="Homeodomain-like"/>
    <property type="match status" value="2"/>
</dbReference>
<evidence type="ECO:0000256" key="3">
    <source>
        <dbReference type="ARBA" id="ARBA00023163"/>
    </source>
</evidence>
<dbReference type="Proteomes" id="UP000752647">
    <property type="component" value="Unassembled WGS sequence"/>
</dbReference>
<gene>
    <name evidence="5" type="ORF">KIJ12_01475</name>
</gene>
<accession>A0A9Q3SX63</accession>
<organism evidence="5 6">
    <name type="scientific">Leuconostoc gasicomitatum</name>
    <dbReference type="NCBI Taxonomy" id="115778"/>
    <lineage>
        <taxon>Bacteria</taxon>
        <taxon>Bacillati</taxon>
        <taxon>Bacillota</taxon>
        <taxon>Bacilli</taxon>
        <taxon>Lactobacillales</taxon>
        <taxon>Lactobacillaceae</taxon>
        <taxon>Leuconostoc</taxon>
        <taxon>Leuconostoc gelidum group</taxon>
    </lineage>
</organism>
<dbReference type="RefSeq" id="WP_224143970.1">
    <property type="nucleotide sequence ID" value="NZ_CBCPIF010000001.1"/>
</dbReference>
<protein>
    <submittedName>
        <fullName evidence="5">AraC family transcriptional regulator</fullName>
    </submittedName>
</protein>
<evidence type="ECO:0000313" key="5">
    <source>
        <dbReference type="EMBL" id="MBZ5961848.1"/>
    </source>
</evidence>
<name>A0A9Q3SX63_9LACO</name>
<dbReference type="PANTHER" id="PTHR43280">
    <property type="entry name" value="ARAC-FAMILY TRANSCRIPTIONAL REGULATOR"/>
    <property type="match status" value="1"/>
</dbReference>
<dbReference type="InterPro" id="IPR009057">
    <property type="entry name" value="Homeodomain-like_sf"/>
</dbReference>
<dbReference type="EMBL" id="JAHBFI010000001">
    <property type="protein sequence ID" value="MBZ5961848.1"/>
    <property type="molecule type" value="Genomic_DNA"/>
</dbReference>
<proteinExistence type="predicted"/>
<keyword evidence="1" id="KW-0805">Transcription regulation</keyword>
<reference evidence="5" key="1">
    <citation type="submission" date="2021-05" db="EMBL/GenBank/DDBJ databases">
        <title>Pangenome of Leuconostoc gelidum warrants species status for Leuconostoc gelidum subsp. gasicomitatum.</title>
        <authorList>
            <person name="Johansson P."/>
            <person name="Sade E."/>
            <person name="Hultman J."/>
            <person name="Auvinen P."/>
            <person name="Bjorkroth J."/>
        </authorList>
    </citation>
    <scope>NUCLEOTIDE SEQUENCE</scope>
    <source>
        <strain evidence="5">A.21.4</strain>
    </source>
</reference>
<dbReference type="GO" id="GO:0003700">
    <property type="term" value="F:DNA-binding transcription factor activity"/>
    <property type="evidence" value="ECO:0007669"/>
    <property type="project" value="InterPro"/>
</dbReference>
<dbReference type="InterPro" id="IPR018060">
    <property type="entry name" value="HTH_AraC"/>
</dbReference>
<dbReference type="SMART" id="SM00342">
    <property type="entry name" value="HTH_ARAC"/>
    <property type="match status" value="1"/>
</dbReference>
<evidence type="ECO:0000256" key="1">
    <source>
        <dbReference type="ARBA" id="ARBA00023015"/>
    </source>
</evidence>
<evidence type="ECO:0000256" key="2">
    <source>
        <dbReference type="ARBA" id="ARBA00023125"/>
    </source>
</evidence>
<dbReference type="PANTHER" id="PTHR43280:SF2">
    <property type="entry name" value="HTH-TYPE TRANSCRIPTIONAL REGULATOR EXSA"/>
    <property type="match status" value="1"/>
</dbReference>
<feature type="domain" description="HTH araC/xylS-type" evidence="4">
    <location>
        <begin position="261"/>
        <end position="359"/>
    </location>
</feature>
<dbReference type="Gene3D" id="1.10.10.60">
    <property type="entry name" value="Homeodomain-like"/>
    <property type="match status" value="2"/>
</dbReference>
<evidence type="ECO:0000259" key="4">
    <source>
        <dbReference type="PROSITE" id="PS01124"/>
    </source>
</evidence>
<dbReference type="PROSITE" id="PS01124">
    <property type="entry name" value="HTH_ARAC_FAMILY_2"/>
    <property type="match status" value="1"/>
</dbReference>
<keyword evidence="3" id="KW-0804">Transcription</keyword>
<dbReference type="AlphaFoldDB" id="A0A9Q3SX63"/>
<keyword evidence="2" id="KW-0238">DNA-binding</keyword>
<evidence type="ECO:0000313" key="6">
    <source>
        <dbReference type="Proteomes" id="UP000752647"/>
    </source>
</evidence>
<dbReference type="GO" id="GO:0043565">
    <property type="term" value="F:sequence-specific DNA binding"/>
    <property type="evidence" value="ECO:0007669"/>
    <property type="project" value="InterPro"/>
</dbReference>
<comment type="caution">
    <text evidence="5">The sequence shown here is derived from an EMBL/GenBank/DDBJ whole genome shotgun (WGS) entry which is preliminary data.</text>
</comment>